<organism evidence="2 3">
    <name type="scientific">Phaeocystidibacter luteus</name>
    <dbReference type="NCBI Taxonomy" id="911197"/>
    <lineage>
        <taxon>Bacteria</taxon>
        <taxon>Pseudomonadati</taxon>
        <taxon>Bacteroidota</taxon>
        <taxon>Flavobacteriia</taxon>
        <taxon>Flavobacteriales</taxon>
        <taxon>Phaeocystidibacteraceae</taxon>
        <taxon>Phaeocystidibacter</taxon>
    </lineage>
</organism>
<evidence type="ECO:0000313" key="3">
    <source>
        <dbReference type="Proteomes" id="UP000468650"/>
    </source>
</evidence>
<evidence type="ECO:0000256" key="1">
    <source>
        <dbReference type="SAM" id="Phobius"/>
    </source>
</evidence>
<dbReference type="AlphaFoldDB" id="A0A6N6RL40"/>
<dbReference type="RefSeq" id="WP_151667121.1">
    <property type="nucleotide sequence ID" value="NZ_WBVO01000004.1"/>
</dbReference>
<comment type="caution">
    <text evidence="2">The sequence shown here is derived from an EMBL/GenBank/DDBJ whole genome shotgun (WGS) entry which is preliminary data.</text>
</comment>
<feature type="transmembrane region" description="Helical" evidence="1">
    <location>
        <begin position="6"/>
        <end position="27"/>
    </location>
</feature>
<gene>
    <name evidence="2" type="ORF">F8C67_07025</name>
</gene>
<keyword evidence="1" id="KW-0472">Membrane</keyword>
<name>A0A6N6RL40_9FLAO</name>
<reference evidence="2 3" key="1">
    <citation type="submission" date="2019-09" db="EMBL/GenBank/DDBJ databases">
        <title>Genomes of family Cryomorphaceae.</title>
        <authorList>
            <person name="Bowman J.P."/>
        </authorList>
    </citation>
    <scope>NUCLEOTIDE SEQUENCE [LARGE SCALE GENOMIC DNA]</scope>
    <source>
        <strain evidence="2 3">LMG 25704</strain>
    </source>
</reference>
<evidence type="ECO:0000313" key="2">
    <source>
        <dbReference type="EMBL" id="KAB2810332.1"/>
    </source>
</evidence>
<dbReference type="EMBL" id="WBVO01000004">
    <property type="protein sequence ID" value="KAB2810332.1"/>
    <property type="molecule type" value="Genomic_DNA"/>
</dbReference>
<sequence length="191" mass="21975">MELPEWVWQVLRFGLTAVFVFTLNAIAKRQDRRLFDQRNENPAEQVYRVSPLTKYLGIFLLLMGFLGLYLQSSPERIWIYTVMFFGISLLGLWLFGLSVVARVTITQHEVTSYGILDNRSMQLKGLIKENKKFFSESIVLENNRGEKVTIPESIANREYLISVIHARSAANTRASTHPLSANQQKIAKRSH</sequence>
<keyword evidence="3" id="KW-1185">Reference proteome</keyword>
<protein>
    <submittedName>
        <fullName evidence="2">Uncharacterized protein</fullName>
    </submittedName>
</protein>
<feature type="transmembrane region" description="Helical" evidence="1">
    <location>
        <begin position="52"/>
        <end position="71"/>
    </location>
</feature>
<keyword evidence="1" id="KW-1133">Transmembrane helix</keyword>
<feature type="transmembrane region" description="Helical" evidence="1">
    <location>
        <begin position="77"/>
        <end position="100"/>
    </location>
</feature>
<keyword evidence="1" id="KW-0812">Transmembrane</keyword>
<dbReference type="Proteomes" id="UP000468650">
    <property type="component" value="Unassembled WGS sequence"/>
</dbReference>
<proteinExistence type="predicted"/>
<accession>A0A6N6RL40</accession>